<dbReference type="InterPro" id="IPR000700">
    <property type="entry name" value="PAS-assoc_C"/>
</dbReference>
<dbReference type="GO" id="GO:0000155">
    <property type="term" value="F:phosphorelay sensor kinase activity"/>
    <property type="evidence" value="ECO:0007669"/>
    <property type="project" value="InterPro"/>
</dbReference>
<evidence type="ECO:0000256" key="3">
    <source>
        <dbReference type="ARBA" id="ARBA00023012"/>
    </source>
</evidence>
<dbReference type="SMART" id="SM00091">
    <property type="entry name" value="PAS"/>
    <property type="match status" value="2"/>
</dbReference>
<proteinExistence type="predicted"/>
<dbReference type="NCBIfam" id="TIGR00229">
    <property type="entry name" value="sensory_box"/>
    <property type="match status" value="1"/>
</dbReference>
<dbReference type="CDD" id="cd16917">
    <property type="entry name" value="HATPase_UhpB-NarQ-NarX-like"/>
    <property type="match status" value="1"/>
</dbReference>
<dbReference type="InterPro" id="IPR000014">
    <property type="entry name" value="PAS"/>
</dbReference>
<dbReference type="GO" id="GO:0016020">
    <property type="term" value="C:membrane"/>
    <property type="evidence" value="ECO:0007669"/>
    <property type="project" value="InterPro"/>
</dbReference>
<keyword evidence="3" id="KW-0902">Two-component regulatory system</keyword>
<dbReference type="InterPro" id="IPR013656">
    <property type="entry name" value="PAS_4"/>
</dbReference>
<evidence type="ECO:0000256" key="1">
    <source>
        <dbReference type="ARBA" id="ARBA00022679"/>
    </source>
</evidence>
<dbReference type="RefSeq" id="WP_155454302.1">
    <property type="nucleotide sequence ID" value="NZ_WNKX01000007.1"/>
</dbReference>
<dbReference type="OrthoDB" id="8752517at2"/>
<evidence type="ECO:0000256" key="2">
    <source>
        <dbReference type="ARBA" id="ARBA00022777"/>
    </source>
</evidence>
<evidence type="ECO:0000259" key="7">
    <source>
        <dbReference type="PROSITE" id="PS50113"/>
    </source>
</evidence>
<dbReference type="AlphaFoldDB" id="A0A6L6QGU7"/>
<protein>
    <submittedName>
        <fullName evidence="8">PAS domain S-box protein</fullName>
    </submittedName>
</protein>
<feature type="domain" description="PAS" evidence="6">
    <location>
        <begin position="157"/>
        <end position="204"/>
    </location>
</feature>
<dbReference type="GO" id="GO:0046983">
    <property type="term" value="F:protein dimerization activity"/>
    <property type="evidence" value="ECO:0007669"/>
    <property type="project" value="InterPro"/>
</dbReference>
<keyword evidence="2" id="KW-0418">Kinase</keyword>
<sequence>MTRTDALRQWHELQVSQLELEVQSAALAELERQKREVEQGLLRYAGLFDQAPVCYLALARDGRIAGANRAAAALFALPLHELPGQPVERFVAPACQPGLRRMLASLDADGASAAMEAQLFDGIGGARVRIEANLDHAGEAIRMVVSDVRSHEQNDAALRRAFAVLDNLGEGVAVADANGAIVAVNPAFSAISGYTEEKAIGSDLGALCGADASLHALERGSWQGELSGRRPDGGDFQAALSLRTLAGPDGGVAGVVAVLSDISRRKQAESALQDLHRNLETRVVQRTAELLHANGQLRQLSAHMAAVKEEERKRIAREIHDELGQNLLALKLDIVQLNERMGGRQNRFARRVAAALDNIDATLRSVRGIMNELRPSVLDLGLAAALEWLVNDFRQRSSLRYELELPGEAQLAVIGNDQSLVLFRIVQEALVNVLRHSRASMVTVRLWVEEGVILLEVEDNGIGIAPSCRERPGSFGLIGMQERADALHGSFALNEYDPGAGCCIRVRLPLPTNQ</sequence>
<evidence type="ECO:0000256" key="4">
    <source>
        <dbReference type="SAM" id="Coils"/>
    </source>
</evidence>
<dbReference type="Gene3D" id="3.30.565.10">
    <property type="entry name" value="Histidine kinase-like ATPase, C-terminal domain"/>
    <property type="match status" value="1"/>
</dbReference>
<dbReference type="InterPro" id="IPR035965">
    <property type="entry name" value="PAS-like_dom_sf"/>
</dbReference>
<dbReference type="CDD" id="cd00130">
    <property type="entry name" value="PAS"/>
    <property type="match status" value="1"/>
</dbReference>
<dbReference type="PROSITE" id="PS50109">
    <property type="entry name" value="HIS_KIN"/>
    <property type="match status" value="1"/>
</dbReference>
<comment type="caution">
    <text evidence="8">The sequence shown here is derived from an EMBL/GenBank/DDBJ whole genome shotgun (WGS) entry which is preliminary data.</text>
</comment>
<dbReference type="Pfam" id="PF13426">
    <property type="entry name" value="PAS_9"/>
    <property type="match status" value="1"/>
</dbReference>
<feature type="domain" description="Histidine kinase" evidence="5">
    <location>
        <begin position="314"/>
        <end position="512"/>
    </location>
</feature>
<keyword evidence="4" id="KW-0175">Coiled coil</keyword>
<evidence type="ECO:0000313" key="9">
    <source>
        <dbReference type="Proteomes" id="UP000472320"/>
    </source>
</evidence>
<reference evidence="8 9" key="1">
    <citation type="submission" date="2019-11" db="EMBL/GenBank/DDBJ databases">
        <title>Type strains purchased from KCTC, JCM and DSMZ.</title>
        <authorList>
            <person name="Lu H."/>
        </authorList>
    </citation>
    <scope>NUCLEOTIDE SEQUENCE [LARGE SCALE GENOMIC DNA]</scope>
    <source>
        <strain evidence="8 9">JCM 31587</strain>
    </source>
</reference>
<dbReference type="EMBL" id="WNKX01000007">
    <property type="protein sequence ID" value="MTW11351.1"/>
    <property type="molecule type" value="Genomic_DNA"/>
</dbReference>
<accession>A0A6L6QGU7</accession>
<gene>
    <name evidence="8" type="ORF">GM658_12170</name>
</gene>
<dbReference type="Pfam" id="PF07730">
    <property type="entry name" value="HisKA_3"/>
    <property type="match status" value="1"/>
</dbReference>
<keyword evidence="9" id="KW-1185">Reference proteome</keyword>
<organism evidence="8 9">
    <name type="scientific">Massilia eburnea</name>
    <dbReference type="NCBI Taxonomy" id="1776165"/>
    <lineage>
        <taxon>Bacteria</taxon>
        <taxon>Pseudomonadati</taxon>
        <taxon>Pseudomonadota</taxon>
        <taxon>Betaproteobacteria</taxon>
        <taxon>Burkholderiales</taxon>
        <taxon>Oxalobacteraceae</taxon>
        <taxon>Telluria group</taxon>
        <taxon>Massilia</taxon>
    </lineage>
</organism>
<dbReference type="SUPFAM" id="SSF55874">
    <property type="entry name" value="ATPase domain of HSP90 chaperone/DNA topoisomerase II/histidine kinase"/>
    <property type="match status" value="1"/>
</dbReference>
<dbReference type="InterPro" id="IPR011712">
    <property type="entry name" value="Sig_transdc_His_kin_sub3_dim/P"/>
</dbReference>
<evidence type="ECO:0000313" key="8">
    <source>
        <dbReference type="EMBL" id="MTW11351.1"/>
    </source>
</evidence>
<feature type="domain" description="PAC" evidence="7">
    <location>
        <begin position="222"/>
        <end position="274"/>
    </location>
</feature>
<dbReference type="InterPro" id="IPR003594">
    <property type="entry name" value="HATPase_dom"/>
</dbReference>
<evidence type="ECO:0000259" key="6">
    <source>
        <dbReference type="PROSITE" id="PS50112"/>
    </source>
</evidence>
<feature type="coiled-coil region" evidence="4">
    <location>
        <begin position="13"/>
        <end position="40"/>
    </location>
</feature>
<dbReference type="SUPFAM" id="SSF55785">
    <property type="entry name" value="PYP-like sensor domain (PAS domain)"/>
    <property type="match status" value="2"/>
</dbReference>
<dbReference type="InterPro" id="IPR005467">
    <property type="entry name" value="His_kinase_dom"/>
</dbReference>
<keyword evidence="1" id="KW-0808">Transferase</keyword>
<dbReference type="InterPro" id="IPR036890">
    <property type="entry name" value="HATPase_C_sf"/>
</dbReference>
<dbReference type="Pfam" id="PF08448">
    <property type="entry name" value="PAS_4"/>
    <property type="match status" value="1"/>
</dbReference>
<dbReference type="PANTHER" id="PTHR24421:SF59">
    <property type="entry name" value="OXYGEN SENSOR HISTIDINE KINASE NREB"/>
    <property type="match status" value="1"/>
</dbReference>
<dbReference type="Proteomes" id="UP000472320">
    <property type="component" value="Unassembled WGS sequence"/>
</dbReference>
<dbReference type="Gene3D" id="3.30.450.20">
    <property type="entry name" value="PAS domain"/>
    <property type="match status" value="2"/>
</dbReference>
<dbReference type="Gene3D" id="1.20.5.1930">
    <property type="match status" value="1"/>
</dbReference>
<dbReference type="InterPro" id="IPR050482">
    <property type="entry name" value="Sensor_HK_TwoCompSys"/>
</dbReference>
<dbReference type="Pfam" id="PF02518">
    <property type="entry name" value="HATPase_c"/>
    <property type="match status" value="1"/>
</dbReference>
<dbReference type="SMART" id="SM00387">
    <property type="entry name" value="HATPase_c"/>
    <property type="match status" value="1"/>
</dbReference>
<name>A0A6L6QGU7_9BURK</name>
<dbReference type="PROSITE" id="PS50112">
    <property type="entry name" value="PAS"/>
    <property type="match status" value="1"/>
</dbReference>
<dbReference type="PROSITE" id="PS50113">
    <property type="entry name" value="PAC"/>
    <property type="match status" value="1"/>
</dbReference>
<evidence type="ECO:0000259" key="5">
    <source>
        <dbReference type="PROSITE" id="PS50109"/>
    </source>
</evidence>
<dbReference type="PANTHER" id="PTHR24421">
    <property type="entry name" value="NITRATE/NITRITE SENSOR PROTEIN NARX-RELATED"/>
    <property type="match status" value="1"/>
</dbReference>